<evidence type="ECO:0000256" key="3">
    <source>
        <dbReference type="ARBA" id="ARBA00007164"/>
    </source>
</evidence>
<dbReference type="Gene3D" id="2.60.410.10">
    <property type="entry name" value="D-Ala-D-Ala carboxypeptidase, C-terminal domain"/>
    <property type="match status" value="1"/>
</dbReference>
<reference evidence="19 20" key="1">
    <citation type="submission" date="2019-12" db="EMBL/GenBank/DDBJ databases">
        <title>Sporaefaciens musculi gen. nov., sp. nov., a novel bacterium isolated from the caecum of an obese mouse.</title>
        <authorList>
            <person name="Rasmussen T.S."/>
            <person name="Streidl T."/>
            <person name="Hitch T.C.A."/>
            <person name="Wortmann E."/>
            <person name="Deptula P."/>
            <person name="Hansen M."/>
            <person name="Nielsen D.S."/>
            <person name="Clavel T."/>
            <person name="Vogensen F.K."/>
        </authorList>
    </citation>
    <scope>NUCLEOTIDE SEQUENCE [LARGE SCALE GENOMIC DNA]</scope>
    <source>
        <strain evidence="19 20">WCA-9-b2</strain>
    </source>
</reference>
<dbReference type="GO" id="GO:0071555">
    <property type="term" value="P:cell wall organization"/>
    <property type="evidence" value="ECO:0007669"/>
    <property type="project" value="UniProtKB-KW"/>
</dbReference>
<feature type="domain" description="Peptidase S11 D-Ala-D-Ala carboxypeptidase A C-terminal" evidence="18">
    <location>
        <begin position="334"/>
        <end position="425"/>
    </location>
</feature>
<dbReference type="PRINTS" id="PR00725">
    <property type="entry name" value="DADACBPTASE1"/>
</dbReference>
<comment type="similarity">
    <text evidence="3 15">Belongs to the peptidase S11 family.</text>
</comment>
<evidence type="ECO:0000256" key="11">
    <source>
        <dbReference type="ARBA" id="ARBA00023316"/>
    </source>
</evidence>
<dbReference type="GO" id="GO:0008360">
    <property type="term" value="P:regulation of cell shape"/>
    <property type="evidence" value="ECO:0007669"/>
    <property type="project" value="UniProtKB-KW"/>
</dbReference>
<dbReference type="EMBL" id="WUQX01000001">
    <property type="protein sequence ID" value="MXP75968.1"/>
    <property type="molecule type" value="Genomic_DNA"/>
</dbReference>
<dbReference type="InterPro" id="IPR015956">
    <property type="entry name" value="Peniciliin-bd_prot_C_sf"/>
</dbReference>
<dbReference type="Gene3D" id="3.40.710.10">
    <property type="entry name" value="DD-peptidase/beta-lactamase superfamily"/>
    <property type="match status" value="1"/>
</dbReference>
<dbReference type="InterPro" id="IPR018044">
    <property type="entry name" value="Peptidase_S11"/>
</dbReference>
<gene>
    <name evidence="19" type="ORF">GN277_11410</name>
</gene>
<keyword evidence="20" id="KW-1185">Reference proteome</keyword>
<feature type="signal peptide" evidence="17">
    <location>
        <begin position="1"/>
        <end position="20"/>
    </location>
</feature>
<evidence type="ECO:0000259" key="18">
    <source>
        <dbReference type="SMART" id="SM00936"/>
    </source>
</evidence>
<evidence type="ECO:0000256" key="13">
    <source>
        <dbReference type="PIRSR" id="PIRSR618044-1"/>
    </source>
</evidence>
<evidence type="ECO:0000256" key="17">
    <source>
        <dbReference type="SAM" id="SignalP"/>
    </source>
</evidence>
<dbReference type="Pfam" id="PF00768">
    <property type="entry name" value="Peptidase_S11"/>
    <property type="match status" value="1"/>
</dbReference>
<organism evidence="19 20">
    <name type="scientific">Sporofaciens musculi</name>
    <dbReference type="NCBI Taxonomy" id="2681861"/>
    <lineage>
        <taxon>Bacteria</taxon>
        <taxon>Bacillati</taxon>
        <taxon>Bacillota</taxon>
        <taxon>Clostridia</taxon>
        <taxon>Lachnospirales</taxon>
        <taxon>Lachnospiraceae</taxon>
        <taxon>Sporofaciens</taxon>
    </lineage>
</organism>
<dbReference type="InterPro" id="IPR001967">
    <property type="entry name" value="Peptidase_S11_N"/>
</dbReference>
<evidence type="ECO:0000256" key="16">
    <source>
        <dbReference type="SAM" id="MobiDB-lite"/>
    </source>
</evidence>
<keyword evidence="7 17" id="KW-0732">Signal</keyword>
<dbReference type="Pfam" id="PF07943">
    <property type="entry name" value="PBP5_C"/>
    <property type="match status" value="1"/>
</dbReference>
<dbReference type="InterPro" id="IPR012907">
    <property type="entry name" value="Peptidase_S11_C"/>
</dbReference>
<dbReference type="SMART" id="SM00936">
    <property type="entry name" value="PBP5_C"/>
    <property type="match status" value="1"/>
</dbReference>
<evidence type="ECO:0000256" key="10">
    <source>
        <dbReference type="ARBA" id="ARBA00022984"/>
    </source>
</evidence>
<feature type="active site" description="Proton acceptor" evidence="13">
    <location>
        <position position="118"/>
    </location>
</feature>
<feature type="active site" evidence="13">
    <location>
        <position position="175"/>
    </location>
</feature>
<evidence type="ECO:0000256" key="4">
    <source>
        <dbReference type="ARBA" id="ARBA00012448"/>
    </source>
</evidence>
<comment type="pathway">
    <text evidence="2">Cell wall biogenesis; peptidoglycan biosynthesis.</text>
</comment>
<dbReference type="GO" id="GO:0009002">
    <property type="term" value="F:serine-type D-Ala-D-Ala carboxypeptidase activity"/>
    <property type="evidence" value="ECO:0007669"/>
    <property type="project" value="UniProtKB-EC"/>
</dbReference>
<keyword evidence="10" id="KW-0573">Peptidoglycan synthesis</keyword>
<feature type="chain" id="PRO_5039431839" description="serine-type D-Ala-D-Ala carboxypeptidase" evidence="17">
    <location>
        <begin position="21"/>
        <end position="441"/>
    </location>
</feature>
<evidence type="ECO:0000256" key="12">
    <source>
        <dbReference type="ARBA" id="ARBA00034000"/>
    </source>
</evidence>
<accession>A0A7X3MGF6</accession>
<evidence type="ECO:0000313" key="20">
    <source>
        <dbReference type="Proteomes" id="UP000460412"/>
    </source>
</evidence>
<comment type="caution">
    <text evidence="19">The sequence shown here is derived from an EMBL/GenBank/DDBJ whole genome shotgun (WGS) entry which is preliminary data.</text>
</comment>
<feature type="binding site" evidence="14">
    <location>
        <position position="285"/>
    </location>
    <ligand>
        <name>substrate</name>
    </ligand>
</feature>
<dbReference type="InterPro" id="IPR012338">
    <property type="entry name" value="Beta-lactam/transpept-like"/>
</dbReference>
<keyword evidence="8" id="KW-0378">Hydrolase</keyword>
<comment type="catalytic activity">
    <reaction evidence="12">
        <text>Preferential cleavage: (Ac)2-L-Lys-D-Ala-|-D-Ala. Also transpeptidation of peptidyl-alanyl moieties that are N-acyl substituents of D-alanine.</text>
        <dbReference type="EC" id="3.4.16.4"/>
    </reaction>
</comment>
<evidence type="ECO:0000313" key="19">
    <source>
        <dbReference type="EMBL" id="MXP75968.1"/>
    </source>
</evidence>
<dbReference type="GO" id="GO:0006508">
    <property type="term" value="P:proteolysis"/>
    <property type="evidence" value="ECO:0007669"/>
    <property type="project" value="UniProtKB-KW"/>
</dbReference>
<evidence type="ECO:0000256" key="2">
    <source>
        <dbReference type="ARBA" id="ARBA00004752"/>
    </source>
</evidence>
<feature type="compositionally biased region" description="Basic and acidic residues" evidence="16">
    <location>
        <begin position="34"/>
        <end position="60"/>
    </location>
</feature>
<proteinExistence type="inferred from homology"/>
<dbReference type="PANTHER" id="PTHR21581">
    <property type="entry name" value="D-ALANYL-D-ALANINE CARBOXYPEPTIDASE"/>
    <property type="match status" value="1"/>
</dbReference>
<dbReference type="AlphaFoldDB" id="A0A7X3MGF6"/>
<feature type="compositionally biased region" description="Acidic residues" evidence="16">
    <location>
        <begin position="61"/>
        <end position="75"/>
    </location>
</feature>
<evidence type="ECO:0000256" key="1">
    <source>
        <dbReference type="ARBA" id="ARBA00003217"/>
    </source>
</evidence>
<keyword evidence="9" id="KW-0133">Cell shape</keyword>
<dbReference type="InterPro" id="IPR037167">
    <property type="entry name" value="Peptidase_S11_C_sf"/>
</dbReference>
<evidence type="ECO:0000256" key="7">
    <source>
        <dbReference type="ARBA" id="ARBA00022729"/>
    </source>
</evidence>
<keyword evidence="11" id="KW-0961">Cell wall biogenesis/degradation</keyword>
<feature type="region of interest" description="Disordered" evidence="16">
    <location>
        <begin position="34"/>
        <end position="82"/>
    </location>
</feature>
<dbReference type="Proteomes" id="UP000460412">
    <property type="component" value="Unassembled WGS sequence"/>
</dbReference>
<sequence>MKSIVAMLLAVLLFVQPVHGMEAKETILYTDVQRDETKESEDTKEKMESQEAAEAQKEAEEAVQNEDEAAQEEGDSGSAAAGQVEVSAPSAILMESSTGQVIYEKDADTQRPPASVTKVMTLLLIFDALADGKIKLEDSVTTSEYAASMGGSQVFLEPGEVQTVDTLIKCISVASANDACVAMAEHICGSEEEFVAQMNKRAEGLGMKNTHFINCNGLDADGHLTTAKDIALMSRELITMYPQIHDYCTIWMENITHTTKKGTSEFGLSNTNKLIRQYEYATGLKTGSTSKAKFCVSATAKKDDTELIAVIMAADDSKARVRDAIALCNYGFGKCNKYQEKGTKPVKPVKLARGVKETVKAAQKEPFTYIDTTGADLKGMERKVKVSKKLQAPIKKGDKVGVVKYYLNGQEVGSRELIASENVDAISYQSALVDTIEEWLL</sequence>
<evidence type="ECO:0000256" key="5">
    <source>
        <dbReference type="ARBA" id="ARBA00022645"/>
    </source>
</evidence>
<dbReference type="RefSeq" id="WP_159751145.1">
    <property type="nucleotide sequence ID" value="NZ_WUQX01000001.1"/>
</dbReference>
<dbReference type="UniPathway" id="UPA00219"/>
<evidence type="ECO:0000256" key="14">
    <source>
        <dbReference type="PIRSR" id="PIRSR618044-2"/>
    </source>
</evidence>
<evidence type="ECO:0000256" key="9">
    <source>
        <dbReference type="ARBA" id="ARBA00022960"/>
    </source>
</evidence>
<evidence type="ECO:0000256" key="6">
    <source>
        <dbReference type="ARBA" id="ARBA00022670"/>
    </source>
</evidence>
<protein>
    <recommendedName>
        <fullName evidence="4">serine-type D-Ala-D-Ala carboxypeptidase</fullName>
        <ecNumber evidence="4">3.4.16.4</ecNumber>
    </recommendedName>
</protein>
<dbReference type="PANTHER" id="PTHR21581:SF6">
    <property type="entry name" value="TRAFFICKING PROTEIN PARTICLE COMPLEX SUBUNIT 12"/>
    <property type="match status" value="1"/>
</dbReference>
<feature type="active site" description="Acyl-ester intermediate" evidence="13">
    <location>
        <position position="115"/>
    </location>
</feature>
<name>A0A7X3MGF6_9FIRM</name>
<dbReference type="EC" id="3.4.16.4" evidence="4"/>
<evidence type="ECO:0000256" key="8">
    <source>
        <dbReference type="ARBA" id="ARBA00022801"/>
    </source>
</evidence>
<evidence type="ECO:0000256" key="15">
    <source>
        <dbReference type="RuleBase" id="RU004016"/>
    </source>
</evidence>
<dbReference type="SUPFAM" id="SSF69189">
    <property type="entry name" value="Penicillin-binding protein associated domain"/>
    <property type="match status" value="1"/>
</dbReference>
<dbReference type="GO" id="GO:0009252">
    <property type="term" value="P:peptidoglycan biosynthetic process"/>
    <property type="evidence" value="ECO:0007669"/>
    <property type="project" value="UniProtKB-UniPathway"/>
</dbReference>
<keyword evidence="5 19" id="KW-0121">Carboxypeptidase</keyword>
<comment type="function">
    <text evidence="1">Removes C-terminal D-alanyl residues from sugar-peptide cell wall precursors.</text>
</comment>
<keyword evidence="6" id="KW-0645">Protease</keyword>
<dbReference type="SUPFAM" id="SSF56601">
    <property type="entry name" value="beta-lactamase/transpeptidase-like"/>
    <property type="match status" value="1"/>
</dbReference>